<accession>A0A5Q0UGK9</accession>
<dbReference type="RefSeq" id="WP_153550475.1">
    <property type="nucleotide sequence ID" value="NZ_CP040089.1"/>
</dbReference>
<evidence type="ECO:0000259" key="2">
    <source>
        <dbReference type="Pfam" id="PF01978"/>
    </source>
</evidence>
<feature type="domain" description="Transcription regulator TrmB N-terminal" evidence="2">
    <location>
        <begin position="11"/>
        <end position="78"/>
    </location>
</feature>
<dbReference type="OrthoDB" id="30795at2157"/>
<dbReference type="EMBL" id="CP040089">
    <property type="protein sequence ID" value="QGA80734.1"/>
    <property type="molecule type" value="Genomic_DNA"/>
</dbReference>
<dbReference type="SUPFAM" id="SSF46785">
    <property type="entry name" value="Winged helix' DNA-binding domain"/>
    <property type="match status" value="1"/>
</dbReference>
<gene>
    <name evidence="3" type="primary">trmB</name>
    <name evidence="3" type="ORF">LC1Nh_0850</name>
</gene>
<dbReference type="InterPro" id="IPR051797">
    <property type="entry name" value="TrmB-like"/>
</dbReference>
<dbReference type="Pfam" id="PF01978">
    <property type="entry name" value="TrmB"/>
    <property type="match status" value="1"/>
</dbReference>
<dbReference type="InterPro" id="IPR036388">
    <property type="entry name" value="WH-like_DNA-bd_sf"/>
</dbReference>
<evidence type="ECO:0000313" key="4">
    <source>
        <dbReference type="Proteomes" id="UP000377803"/>
    </source>
</evidence>
<dbReference type="Gene3D" id="1.10.10.10">
    <property type="entry name" value="Winged helix-like DNA-binding domain superfamily/Winged helix DNA-binding domain"/>
    <property type="match status" value="1"/>
</dbReference>
<feature type="region of interest" description="Disordered" evidence="1">
    <location>
        <begin position="268"/>
        <end position="293"/>
    </location>
</feature>
<proteinExistence type="predicted"/>
<reference evidence="4" key="1">
    <citation type="submission" date="2019-05" db="EMBL/GenBank/DDBJ databases">
        <title>Candidatus Nanohalobium constans, a novel model system to study the DPANN nano-sized archaea: genomic and physiological characterization of a nanoarchaeon co-cultured with its chitinotrophic host.</title>
        <authorList>
            <person name="La Cono V."/>
            <person name="Arcadi E."/>
            <person name="Crisafi F."/>
            <person name="Denaro R."/>
            <person name="La Spada G."/>
            <person name="Messina E."/>
            <person name="Smedile F."/>
            <person name="Toshchakov S.V."/>
            <person name="Shevchenko M.A."/>
            <person name="Golyshin P.N."/>
            <person name="Golyshina O.V."/>
            <person name="Ferrer M."/>
            <person name="Rohde M."/>
            <person name="Mushegian A."/>
            <person name="Sorokin D.Y."/>
            <person name="Giuliano L."/>
            <person name="Yakimov M.M."/>
        </authorList>
    </citation>
    <scope>NUCLEOTIDE SEQUENCE [LARGE SCALE GENOMIC DNA]</scope>
    <source>
        <strain evidence="4">LC1Nh</strain>
    </source>
</reference>
<dbReference type="InterPro" id="IPR011991">
    <property type="entry name" value="ArsR-like_HTH"/>
</dbReference>
<name>A0A5Q0UGK9_9ARCH</name>
<dbReference type="Proteomes" id="UP000377803">
    <property type="component" value="Chromosome"/>
</dbReference>
<protein>
    <submittedName>
        <fullName evidence="3">TrmB family transcriptional regulator</fullName>
    </submittedName>
</protein>
<keyword evidence="4" id="KW-1185">Reference proteome</keyword>
<dbReference type="GeneID" id="42365240"/>
<sequence length="293" mass="32657">MVASKETLDKLEDIGLNMYERKIYSALLGRSVSTAGELSEMTNVPRSRAYDVLESLAEKGLVVIKSSSPMEYVSIPPEQAIENIKQQHKQELEDKLDDLENFKDSEAVDELESLYDQGVELVDPAEMSGSLKGEHQINQHMGTMMKDAEESIKVMTSEKGLNDLMENHSDLLQEAKDQGINVQVLAPVTDQNQSSYEKMKDFAEVRHLGGMEEKLEGLDAPEGEFTIIDNDALTMSMTHDDVHSTQDTAFWSQSDHMAESVLDPMFNVLWHHSSNPEEGPEKPGKTPGDSPAE</sequence>
<dbReference type="InterPro" id="IPR002831">
    <property type="entry name" value="Tscrpt_reg_TrmB_N"/>
</dbReference>
<dbReference type="PANTHER" id="PTHR34293">
    <property type="entry name" value="HTH-TYPE TRANSCRIPTIONAL REGULATOR TRMBL2"/>
    <property type="match status" value="1"/>
</dbReference>
<dbReference type="KEGG" id="ncon:LC1Nh_0850"/>
<organism evidence="3 4">
    <name type="scientific">Candidatus Nanohalobium constans</name>
    <dbReference type="NCBI Taxonomy" id="2565781"/>
    <lineage>
        <taxon>Archaea</taxon>
        <taxon>Candidatus Nanohalarchaeota</taxon>
        <taxon>Candidatus Nanohalobia</taxon>
        <taxon>Candidatus Nanohalobiales</taxon>
        <taxon>Candidatus Nanohalobiaceae</taxon>
        <taxon>Candidatus Nanohalobium</taxon>
    </lineage>
</organism>
<dbReference type="InterPro" id="IPR036390">
    <property type="entry name" value="WH_DNA-bd_sf"/>
</dbReference>
<evidence type="ECO:0000313" key="3">
    <source>
        <dbReference type="EMBL" id="QGA80734.1"/>
    </source>
</evidence>
<dbReference type="AlphaFoldDB" id="A0A5Q0UGK9"/>
<dbReference type="CDD" id="cd00090">
    <property type="entry name" value="HTH_ARSR"/>
    <property type="match status" value="1"/>
</dbReference>
<dbReference type="PANTHER" id="PTHR34293:SF1">
    <property type="entry name" value="HTH-TYPE TRANSCRIPTIONAL REGULATOR TRMBL2"/>
    <property type="match status" value="1"/>
</dbReference>
<evidence type="ECO:0000256" key="1">
    <source>
        <dbReference type="SAM" id="MobiDB-lite"/>
    </source>
</evidence>